<gene>
    <name evidence="1" type="ORF">RhiirA4_492397</name>
</gene>
<dbReference type="EMBL" id="LLXI01010331">
    <property type="protein sequence ID" value="PKY63444.1"/>
    <property type="molecule type" value="Genomic_DNA"/>
</dbReference>
<feature type="non-terminal residue" evidence="1">
    <location>
        <position position="1"/>
    </location>
</feature>
<dbReference type="AlphaFoldDB" id="A0A2I1HX27"/>
<accession>A0A2I1HX27</accession>
<feature type="non-terminal residue" evidence="1">
    <location>
        <position position="153"/>
    </location>
</feature>
<protein>
    <submittedName>
        <fullName evidence="1">Uncharacterized protein</fullName>
    </submittedName>
</protein>
<comment type="caution">
    <text evidence="1">The sequence shown here is derived from an EMBL/GenBank/DDBJ whole genome shotgun (WGS) entry which is preliminary data.</text>
</comment>
<evidence type="ECO:0000313" key="2">
    <source>
        <dbReference type="Proteomes" id="UP000234323"/>
    </source>
</evidence>
<sequence length="153" mass="17730">NLASKTYKTQLSVLGIYPEESAFQKAFETILEQEKPGYIEKHNPQWMHIYSRRIEPLCHDIIKFRRYDKAKEIRAAMFDIFGENLLAQINTNAAAESICEFKKLTKTKRAFKCLFKVDDDGSLPYIQAIRNKAWGKKKTTEKDTAFTLAVCEV</sequence>
<proteinExistence type="predicted"/>
<dbReference type="Proteomes" id="UP000234323">
    <property type="component" value="Unassembled WGS sequence"/>
</dbReference>
<evidence type="ECO:0000313" key="1">
    <source>
        <dbReference type="EMBL" id="PKY63444.1"/>
    </source>
</evidence>
<name>A0A2I1HX27_9GLOM</name>
<keyword evidence="2" id="KW-1185">Reference proteome</keyword>
<dbReference type="VEuPathDB" id="FungiDB:RhiirA1_481266"/>
<reference evidence="1 2" key="1">
    <citation type="submission" date="2015-10" db="EMBL/GenBank/DDBJ databases">
        <title>Genome analyses suggest a sexual origin of heterokaryosis in a supposedly ancient asexual fungus.</title>
        <authorList>
            <person name="Ropars J."/>
            <person name="Sedzielewska K."/>
            <person name="Noel J."/>
            <person name="Charron P."/>
            <person name="Farinelli L."/>
            <person name="Marton T."/>
            <person name="Kruger M."/>
            <person name="Pelin A."/>
            <person name="Brachmann A."/>
            <person name="Corradi N."/>
        </authorList>
    </citation>
    <scope>NUCLEOTIDE SEQUENCE [LARGE SCALE GENOMIC DNA]</scope>
    <source>
        <strain evidence="1 2">A4</strain>
    </source>
</reference>
<organism evidence="1 2">
    <name type="scientific">Rhizophagus irregularis</name>
    <dbReference type="NCBI Taxonomy" id="588596"/>
    <lineage>
        <taxon>Eukaryota</taxon>
        <taxon>Fungi</taxon>
        <taxon>Fungi incertae sedis</taxon>
        <taxon>Mucoromycota</taxon>
        <taxon>Glomeromycotina</taxon>
        <taxon>Glomeromycetes</taxon>
        <taxon>Glomerales</taxon>
        <taxon>Glomeraceae</taxon>
        <taxon>Rhizophagus</taxon>
    </lineage>
</organism>
<dbReference type="VEuPathDB" id="FungiDB:FUN_010720"/>